<protein>
    <submittedName>
        <fullName evidence="5">Winged helix-turn-helix transcriptional regulator</fullName>
    </submittedName>
</protein>
<dbReference type="Pfam" id="PF01638">
    <property type="entry name" value="HxlR"/>
    <property type="match status" value="1"/>
</dbReference>
<dbReference type="PANTHER" id="PTHR33204">
    <property type="entry name" value="TRANSCRIPTIONAL REGULATOR, MARR FAMILY"/>
    <property type="match status" value="1"/>
</dbReference>
<evidence type="ECO:0000313" key="5">
    <source>
        <dbReference type="EMBL" id="MFC6883808.1"/>
    </source>
</evidence>
<feature type="domain" description="HTH hxlR-type" evidence="4">
    <location>
        <begin position="9"/>
        <end position="107"/>
    </location>
</feature>
<dbReference type="PANTHER" id="PTHR33204:SF37">
    <property type="entry name" value="HTH-TYPE TRANSCRIPTIONAL REGULATOR YODB"/>
    <property type="match status" value="1"/>
</dbReference>
<reference evidence="6" key="1">
    <citation type="journal article" date="2019" name="Int. J. Syst. Evol. Microbiol.">
        <title>The Global Catalogue of Microorganisms (GCM) 10K type strain sequencing project: providing services to taxonomists for standard genome sequencing and annotation.</title>
        <authorList>
            <consortium name="The Broad Institute Genomics Platform"/>
            <consortium name="The Broad Institute Genome Sequencing Center for Infectious Disease"/>
            <person name="Wu L."/>
            <person name="Ma J."/>
        </authorList>
    </citation>
    <scope>NUCLEOTIDE SEQUENCE [LARGE SCALE GENOMIC DNA]</scope>
    <source>
        <strain evidence="6">JCM 3369</strain>
    </source>
</reference>
<dbReference type="PROSITE" id="PS51118">
    <property type="entry name" value="HTH_HXLR"/>
    <property type="match status" value="1"/>
</dbReference>
<gene>
    <name evidence="5" type="ORF">ACFQKB_28905</name>
</gene>
<dbReference type="RefSeq" id="WP_160823125.1">
    <property type="nucleotide sequence ID" value="NZ_JBHSXS010000022.1"/>
</dbReference>
<dbReference type="InterPro" id="IPR036390">
    <property type="entry name" value="WH_DNA-bd_sf"/>
</dbReference>
<keyword evidence="2" id="KW-0238">DNA-binding</keyword>
<evidence type="ECO:0000259" key="4">
    <source>
        <dbReference type="PROSITE" id="PS51118"/>
    </source>
</evidence>
<dbReference type="Proteomes" id="UP001596380">
    <property type="component" value="Unassembled WGS sequence"/>
</dbReference>
<name>A0ABW2CT78_9ACTN</name>
<dbReference type="InterPro" id="IPR036388">
    <property type="entry name" value="WH-like_DNA-bd_sf"/>
</dbReference>
<sequence>MSDVFHVDCPARAVLDHVTSRWATLILAALRDGPLRFSELHTKIEGVSEKMLSQTLRTLVHDGLVIRTVHPTTPPTVSYGLTELGDGLTQLLHGLMTWIGEHAAEVHTARAAHQAPATANASQPAQQ</sequence>
<keyword evidence="3" id="KW-0804">Transcription</keyword>
<dbReference type="InterPro" id="IPR002577">
    <property type="entry name" value="HTH_HxlR"/>
</dbReference>
<dbReference type="EMBL" id="JBHSXS010000022">
    <property type="protein sequence ID" value="MFC6883808.1"/>
    <property type="molecule type" value="Genomic_DNA"/>
</dbReference>
<dbReference type="Gene3D" id="1.10.10.10">
    <property type="entry name" value="Winged helix-like DNA-binding domain superfamily/Winged helix DNA-binding domain"/>
    <property type="match status" value="1"/>
</dbReference>
<proteinExistence type="predicted"/>
<evidence type="ECO:0000256" key="2">
    <source>
        <dbReference type="ARBA" id="ARBA00023125"/>
    </source>
</evidence>
<organism evidence="5 6">
    <name type="scientific">Actinomadura yumaensis</name>
    <dbReference type="NCBI Taxonomy" id="111807"/>
    <lineage>
        <taxon>Bacteria</taxon>
        <taxon>Bacillati</taxon>
        <taxon>Actinomycetota</taxon>
        <taxon>Actinomycetes</taxon>
        <taxon>Streptosporangiales</taxon>
        <taxon>Thermomonosporaceae</taxon>
        <taxon>Actinomadura</taxon>
    </lineage>
</organism>
<keyword evidence="1" id="KW-0805">Transcription regulation</keyword>
<evidence type="ECO:0000256" key="3">
    <source>
        <dbReference type="ARBA" id="ARBA00023163"/>
    </source>
</evidence>
<comment type="caution">
    <text evidence="5">The sequence shown here is derived from an EMBL/GenBank/DDBJ whole genome shotgun (WGS) entry which is preliminary data.</text>
</comment>
<dbReference type="SUPFAM" id="SSF46785">
    <property type="entry name" value="Winged helix' DNA-binding domain"/>
    <property type="match status" value="1"/>
</dbReference>
<evidence type="ECO:0000256" key="1">
    <source>
        <dbReference type="ARBA" id="ARBA00023015"/>
    </source>
</evidence>
<evidence type="ECO:0000313" key="6">
    <source>
        <dbReference type="Proteomes" id="UP001596380"/>
    </source>
</evidence>
<accession>A0ABW2CT78</accession>
<keyword evidence="6" id="KW-1185">Reference proteome</keyword>